<dbReference type="RefSeq" id="WP_095029962.1">
    <property type="nucleotide sequence ID" value="NZ_NQKL01000012.1"/>
</dbReference>
<dbReference type="InterPro" id="IPR011856">
    <property type="entry name" value="tRNA_endonuc-like_dom_sf"/>
</dbReference>
<dbReference type="InterPro" id="IPR053148">
    <property type="entry name" value="PD-DEXK-like_domain"/>
</dbReference>
<accession>A0A266LRS1</accession>
<dbReference type="Pfam" id="PF06250">
    <property type="entry name" value="YhcG_C"/>
    <property type="match status" value="1"/>
</dbReference>
<comment type="caution">
    <text evidence="3">The sequence shown here is derived from an EMBL/GenBank/DDBJ whole genome shotgun (WGS) entry which is preliminary data.</text>
</comment>
<protein>
    <recommendedName>
        <fullName evidence="5">DUF1016 domain-containing protein</fullName>
    </recommendedName>
</protein>
<gene>
    <name evidence="3" type="ORF">CJF43_15580</name>
</gene>
<dbReference type="AlphaFoldDB" id="A0A266LRS1"/>
<organism evidence="3 4">
    <name type="scientific">Pseudomonas fragi</name>
    <dbReference type="NCBI Taxonomy" id="296"/>
    <lineage>
        <taxon>Bacteria</taxon>
        <taxon>Pseudomonadati</taxon>
        <taxon>Pseudomonadota</taxon>
        <taxon>Gammaproteobacteria</taxon>
        <taxon>Pseudomonadales</taxon>
        <taxon>Pseudomonadaceae</taxon>
        <taxon>Pseudomonas</taxon>
    </lineage>
</organism>
<dbReference type="Proteomes" id="UP000216113">
    <property type="component" value="Unassembled WGS sequence"/>
</dbReference>
<evidence type="ECO:0000259" key="1">
    <source>
        <dbReference type="Pfam" id="PF06250"/>
    </source>
</evidence>
<reference evidence="3 4" key="1">
    <citation type="submission" date="2017-08" db="EMBL/GenBank/DDBJ databases">
        <title>Genomic and metabolic characterisation of spoilage-associated Pseudomonas species.</title>
        <authorList>
            <person name="Stanborough T."/>
            <person name="Fegan N."/>
            <person name="Powell S.M."/>
            <person name="Singh T."/>
            <person name="Tamplin M.L."/>
            <person name="Chandry P.S."/>
        </authorList>
    </citation>
    <scope>NUCLEOTIDE SEQUENCE [LARGE SCALE GENOMIC DNA]</scope>
    <source>
        <strain evidence="3 4">F1820</strain>
    </source>
</reference>
<proteinExistence type="predicted"/>
<feature type="domain" description="YhcG N-terminal" evidence="2">
    <location>
        <begin position="22"/>
        <end position="157"/>
    </location>
</feature>
<dbReference type="EMBL" id="NQKL01000012">
    <property type="protein sequence ID" value="OZY40756.1"/>
    <property type="molecule type" value="Genomic_DNA"/>
</dbReference>
<sequence>MSQIPVGLSAQPEGYSDWLSDLKGRIHGAQQRATLAVNRELVLLYWQIGHDILTRQTQQGWGTKVIERLALDLRTAFPHMKGFSPRNLKYMRAFAQAWPDTAIVQEVLAQLPWYHQLALLDKLPGPETRRWYAAKAIEHNWSRNTLVMQIEGRLLERSGKAVSNFESFLPKPQSDLARESLKDPYRFDFLGLGADAHEREIETALVRHVTDFLLELGAGFAFVGKQVLLNVGGDEFFIDLLFYHLKLRCYVVVELKAGKFKPEHLGQLGFYLAAVDGQVKDPLDSPTIGLLLCSSKNKVVAEYALRDNTRPIGVAEYQLVESLPAELQTSLPSIEQIERELAGDGIDIEECRVNEDYFRH</sequence>
<evidence type="ECO:0000259" key="2">
    <source>
        <dbReference type="Pfam" id="PF17761"/>
    </source>
</evidence>
<name>A0A266LRS1_PSEFR</name>
<evidence type="ECO:0000313" key="3">
    <source>
        <dbReference type="EMBL" id="OZY40756.1"/>
    </source>
</evidence>
<dbReference type="Pfam" id="PF17761">
    <property type="entry name" value="DUF1016_N"/>
    <property type="match status" value="1"/>
</dbReference>
<feature type="domain" description="YhcG PDDEXK nuclease" evidence="1">
    <location>
        <begin position="179"/>
        <end position="332"/>
    </location>
</feature>
<evidence type="ECO:0000313" key="4">
    <source>
        <dbReference type="Proteomes" id="UP000216113"/>
    </source>
</evidence>
<evidence type="ECO:0008006" key="5">
    <source>
        <dbReference type="Google" id="ProtNLM"/>
    </source>
</evidence>
<dbReference type="GO" id="GO:0003676">
    <property type="term" value="F:nucleic acid binding"/>
    <property type="evidence" value="ECO:0007669"/>
    <property type="project" value="InterPro"/>
</dbReference>
<dbReference type="PANTHER" id="PTHR30547">
    <property type="entry name" value="UNCHARACTERIZED PROTEIN YHCG-RELATED"/>
    <property type="match status" value="1"/>
</dbReference>
<dbReference type="Gene3D" id="3.40.1350.10">
    <property type="match status" value="1"/>
</dbReference>
<dbReference type="InterPro" id="IPR041527">
    <property type="entry name" value="YhcG_N"/>
</dbReference>
<dbReference type="InterPro" id="IPR009362">
    <property type="entry name" value="YhcG_C"/>
</dbReference>
<dbReference type="PANTHER" id="PTHR30547:SF0">
    <property type="entry name" value="BLR8175 PROTEIN"/>
    <property type="match status" value="1"/>
</dbReference>